<feature type="domain" description="G-patch" evidence="2">
    <location>
        <begin position="598"/>
        <end position="629"/>
    </location>
</feature>
<evidence type="ECO:0000256" key="1">
    <source>
        <dbReference type="SAM" id="MobiDB-lite"/>
    </source>
</evidence>
<dbReference type="InterPro" id="IPR034071">
    <property type="entry name" value="R3H_NRF"/>
</dbReference>
<dbReference type="SUPFAM" id="SSF82708">
    <property type="entry name" value="R3H domain"/>
    <property type="match status" value="2"/>
</dbReference>
<dbReference type="InterPro" id="IPR000467">
    <property type="entry name" value="G_patch_dom"/>
</dbReference>
<dbReference type="RefSeq" id="XP_019553721.3">
    <property type="nucleotide sequence ID" value="XM_019698176.3"/>
</dbReference>
<dbReference type="Pfam" id="PF01424">
    <property type="entry name" value="R3H"/>
    <property type="match status" value="1"/>
</dbReference>
<evidence type="ECO:0000259" key="4">
    <source>
        <dbReference type="PROSITE" id="PS51827"/>
    </source>
</evidence>
<dbReference type="PROSITE" id="PS51827">
    <property type="entry name" value="XTBD"/>
    <property type="match status" value="1"/>
</dbReference>
<feature type="region of interest" description="Disordered" evidence="1">
    <location>
        <begin position="443"/>
        <end position="462"/>
    </location>
</feature>
<dbReference type="InterPro" id="IPR039146">
    <property type="entry name" value="GPANK1"/>
</dbReference>
<dbReference type="SMART" id="SM00443">
    <property type="entry name" value="G_patch"/>
    <property type="match status" value="2"/>
</dbReference>
<dbReference type="Pfam" id="PF01585">
    <property type="entry name" value="G-patch"/>
    <property type="match status" value="2"/>
</dbReference>
<name>A0ABM1XXJ0_AEDAL</name>
<evidence type="ECO:0000259" key="2">
    <source>
        <dbReference type="PROSITE" id="PS50174"/>
    </source>
</evidence>
<dbReference type="InterPro" id="IPR001374">
    <property type="entry name" value="R3H_dom"/>
</dbReference>
<organism evidence="5 6">
    <name type="scientific">Aedes albopictus</name>
    <name type="common">Asian tiger mosquito</name>
    <name type="synonym">Stegomyia albopicta</name>
    <dbReference type="NCBI Taxonomy" id="7160"/>
    <lineage>
        <taxon>Eukaryota</taxon>
        <taxon>Metazoa</taxon>
        <taxon>Ecdysozoa</taxon>
        <taxon>Arthropoda</taxon>
        <taxon>Hexapoda</taxon>
        <taxon>Insecta</taxon>
        <taxon>Pterygota</taxon>
        <taxon>Neoptera</taxon>
        <taxon>Endopterygota</taxon>
        <taxon>Diptera</taxon>
        <taxon>Nematocera</taxon>
        <taxon>Culicoidea</taxon>
        <taxon>Culicidae</taxon>
        <taxon>Culicinae</taxon>
        <taxon>Aedini</taxon>
        <taxon>Aedes</taxon>
        <taxon>Stegomyia</taxon>
    </lineage>
</organism>
<feature type="domain" description="XRN2-binding (XTBD)" evidence="4">
    <location>
        <begin position="36"/>
        <end position="120"/>
    </location>
</feature>
<dbReference type="InterPro" id="IPR036867">
    <property type="entry name" value="R3H_dom_sf"/>
</dbReference>
<dbReference type="PROSITE" id="PS50174">
    <property type="entry name" value="G_PATCH"/>
    <property type="match status" value="2"/>
</dbReference>
<evidence type="ECO:0000313" key="5">
    <source>
        <dbReference type="EnsemblMetazoa" id="AALFPA23_003774.P4363"/>
    </source>
</evidence>
<proteinExistence type="predicted"/>
<evidence type="ECO:0008006" key="7">
    <source>
        <dbReference type="Google" id="ProtNLM"/>
    </source>
</evidence>
<dbReference type="InterPro" id="IPR021859">
    <property type="entry name" value="XTBD"/>
</dbReference>
<dbReference type="GeneID" id="109423234"/>
<evidence type="ECO:0000313" key="6">
    <source>
        <dbReference type="Proteomes" id="UP000069940"/>
    </source>
</evidence>
<dbReference type="Proteomes" id="UP000069940">
    <property type="component" value="Unassembled WGS sequence"/>
</dbReference>
<dbReference type="Gene3D" id="3.30.1370.50">
    <property type="entry name" value="R3H-like domain"/>
    <property type="match status" value="2"/>
</dbReference>
<feature type="domain" description="G-patch" evidence="2">
    <location>
        <begin position="281"/>
        <end position="326"/>
    </location>
</feature>
<sequence>MPKRKAQAAVYQQDAKVVKVVATDQVKQVANTDWDVLSYRSHYEPEEHWELRRRFMELHQNWIPEDELVCLAQVFVNVELLHCRYPLETMERIKELSEGIADEYRNSRKNKLQRTFVSASDAAASKVQRKGPGDQVPQQRNLVVDKKFKPFYSIRSMEDIYNNVVLMNNDYEQTQLEFDRMGKEKMSIVYSKNAEGKTVGAVKVGQFTVVETAVDGGEKAARKAVKVVFLGVMANYCYTIMRKKRPTELTNTNVERKQVEGAVDHRGRKVVEDFQEKKIGESNLGFKLLQKLGWTGGSLGSTNQGIVDPINCQIKIGRQGLGSGPAEKKQGEEANKKGKINTRNETYGIDINFYRQMMRNFKNSDLEYDLVFSSEFTKEERALFHNMAQNLQLKTRSYGNDNDGTRQFVLLGRKLPPHELLERILVEKDPVFCEMYEVRPPRKTTKNESLLPEQSDEDDSELSETVSNYVELPSSFKPIIPVQTLDDLRTNIVLVNKNFRRTCEAFNQLQCGKLEFVTAPVDTKPGTFKTKIVVGEFTLIESEAVGQRRAEVIAKRDFMHNMNMWCYRITRKKKPQLIAKINPQAPKVNEYKAYQISEDNMGFRMLKRCGWTGGALGPREDGIVEPLAVGKGFYGFLQDHAKQFVERQRNFDLEHYRRLIEEFSRNGVEYDLVFSAQFSKEERAQLHSIAQGLSVKSQSFGKNDRRQLLLYGKPLTTHEILQRVLIQKDPLISEMFKVQLPKKLIYRDEVL</sequence>
<dbReference type="PROSITE" id="PS51061">
    <property type="entry name" value="R3H"/>
    <property type="match status" value="1"/>
</dbReference>
<accession>A0ABM1XXJ0</accession>
<feature type="domain" description="R3H" evidence="3">
    <location>
        <begin position="650"/>
        <end position="714"/>
    </location>
</feature>
<dbReference type="CDD" id="cd02640">
    <property type="entry name" value="R3H_NRF"/>
    <property type="match status" value="1"/>
</dbReference>
<dbReference type="Pfam" id="PF11952">
    <property type="entry name" value="XTBD"/>
    <property type="match status" value="1"/>
</dbReference>
<reference evidence="6" key="1">
    <citation type="journal article" date="2015" name="Proc. Natl. Acad. Sci. U.S.A.">
        <title>Genome sequence of the Asian Tiger mosquito, Aedes albopictus, reveals insights into its biology, genetics, and evolution.</title>
        <authorList>
            <person name="Chen X.G."/>
            <person name="Jiang X."/>
            <person name="Gu J."/>
            <person name="Xu M."/>
            <person name="Wu Y."/>
            <person name="Deng Y."/>
            <person name="Zhang C."/>
            <person name="Bonizzoni M."/>
            <person name="Dermauw W."/>
            <person name="Vontas J."/>
            <person name="Armbruster P."/>
            <person name="Huang X."/>
            <person name="Yang Y."/>
            <person name="Zhang H."/>
            <person name="He W."/>
            <person name="Peng H."/>
            <person name="Liu Y."/>
            <person name="Wu K."/>
            <person name="Chen J."/>
            <person name="Lirakis M."/>
            <person name="Topalis P."/>
            <person name="Van Leeuwen T."/>
            <person name="Hall A.B."/>
            <person name="Jiang X."/>
            <person name="Thorpe C."/>
            <person name="Mueller R.L."/>
            <person name="Sun C."/>
            <person name="Waterhouse R.M."/>
            <person name="Yan G."/>
            <person name="Tu Z.J."/>
            <person name="Fang X."/>
            <person name="James A.A."/>
        </authorList>
    </citation>
    <scope>NUCLEOTIDE SEQUENCE [LARGE SCALE GENOMIC DNA]</scope>
    <source>
        <strain evidence="6">Foshan</strain>
    </source>
</reference>
<evidence type="ECO:0000259" key="3">
    <source>
        <dbReference type="PROSITE" id="PS51061"/>
    </source>
</evidence>
<dbReference type="EnsemblMetazoa" id="AALFPA23_003774.R4363">
    <property type="protein sequence ID" value="AALFPA23_003774.P4363"/>
    <property type="gene ID" value="AALFPA23_003774"/>
</dbReference>
<reference evidence="5" key="2">
    <citation type="submission" date="2025-05" db="UniProtKB">
        <authorList>
            <consortium name="EnsemblMetazoa"/>
        </authorList>
    </citation>
    <scope>IDENTIFICATION</scope>
    <source>
        <strain evidence="5">Foshan</strain>
    </source>
</reference>
<dbReference type="PANTHER" id="PTHR20923">
    <property type="entry name" value="BAT4 PROTEIN-RELATED"/>
    <property type="match status" value="1"/>
</dbReference>
<dbReference type="PANTHER" id="PTHR20923:SF1">
    <property type="entry name" value="G PATCH DOMAIN AND ANKYRIN REPEAT-CONTAINING PROTEIN 1"/>
    <property type="match status" value="1"/>
</dbReference>
<protein>
    <recommendedName>
        <fullName evidence="7">NF-kappa-B-repressing factor</fullName>
    </recommendedName>
</protein>
<keyword evidence="6" id="KW-1185">Reference proteome</keyword>